<reference evidence="2 3" key="1">
    <citation type="submission" date="2019-05" db="EMBL/GenBank/DDBJ databases">
        <title>Another draft genome of Portunus trituberculatus and its Hox gene families provides insights of decapod evolution.</title>
        <authorList>
            <person name="Jeong J.-H."/>
            <person name="Song I."/>
            <person name="Kim S."/>
            <person name="Choi T."/>
            <person name="Kim D."/>
            <person name="Ryu S."/>
            <person name="Kim W."/>
        </authorList>
    </citation>
    <scope>NUCLEOTIDE SEQUENCE [LARGE SCALE GENOMIC DNA]</scope>
    <source>
        <tissue evidence="2">Muscle</tissue>
    </source>
</reference>
<dbReference type="Proteomes" id="UP000324222">
    <property type="component" value="Unassembled WGS sequence"/>
</dbReference>
<keyword evidence="3" id="KW-1185">Reference proteome</keyword>
<accession>A0A5B7IYW4</accession>
<evidence type="ECO:0000256" key="1">
    <source>
        <dbReference type="SAM" id="MobiDB-lite"/>
    </source>
</evidence>
<organism evidence="2 3">
    <name type="scientific">Portunus trituberculatus</name>
    <name type="common">Swimming crab</name>
    <name type="synonym">Neptunus trituberculatus</name>
    <dbReference type="NCBI Taxonomy" id="210409"/>
    <lineage>
        <taxon>Eukaryota</taxon>
        <taxon>Metazoa</taxon>
        <taxon>Ecdysozoa</taxon>
        <taxon>Arthropoda</taxon>
        <taxon>Crustacea</taxon>
        <taxon>Multicrustacea</taxon>
        <taxon>Malacostraca</taxon>
        <taxon>Eumalacostraca</taxon>
        <taxon>Eucarida</taxon>
        <taxon>Decapoda</taxon>
        <taxon>Pleocyemata</taxon>
        <taxon>Brachyura</taxon>
        <taxon>Eubrachyura</taxon>
        <taxon>Portunoidea</taxon>
        <taxon>Portunidae</taxon>
        <taxon>Portuninae</taxon>
        <taxon>Portunus</taxon>
    </lineage>
</organism>
<feature type="region of interest" description="Disordered" evidence="1">
    <location>
        <begin position="74"/>
        <end position="105"/>
    </location>
</feature>
<dbReference type="EMBL" id="VSRR010068392">
    <property type="protein sequence ID" value="MPC85414.1"/>
    <property type="molecule type" value="Genomic_DNA"/>
</dbReference>
<sequence>MLSAFFLSLLSFPIPHHHHHHYHHHLFLYLSYLSFPQNTNKIKLNLNEILRTPPPPPPPFFYFYHFQVRFKKFEGPKQNGHDAPPPLSGTHQDHSKNSKPSHPTLLPTVQSLQAYRNHSKDTLFEITLY</sequence>
<gene>
    <name evidence="2" type="ORF">E2C01_080186</name>
</gene>
<evidence type="ECO:0000313" key="3">
    <source>
        <dbReference type="Proteomes" id="UP000324222"/>
    </source>
</evidence>
<comment type="caution">
    <text evidence="2">The sequence shown here is derived from an EMBL/GenBank/DDBJ whole genome shotgun (WGS) entry which is preliminary data.</text>
</comment>
<proteinExistence type="predicted"/>
<protein>
    <submittedName>
        <fullName evidence="2">Uncharacterized protein</fullName>
    </submittedName>
</protein>
<name>A0A5B7IYW4_PORTR</name>
<dbReference type="AlphaFoldDB" id="A0A5B7IYW4"/>
<evidence type="ECO:0000313" key="2">
    <source>
        <dbReference type="EMBL" id="MPC85414.1"/>
    </source>
</evidence>